<dbReference type="GeneID" id="10278386"/>
<dbReference type="InterPro" id="IPR007256">
    <property type="entry name" value="TM1367-like"/>
</dbReference>
<dbReference type="InterPro" id="IPR025658">
    <property type="entry name" value="Cyclophilin_TM1367"/>
</dbReference>
<dbReference type="eggNOG" id="arCOG04488">
    <property type="taxonomic scope" value="Archaea"/>
</dbReference>
<dbReference type="EMBL" id="CP002551">
    <property type="protein sequence ID" value="ADZ10148.1"/>
    <property type="molecule type" value="Genomic_DNA"/>
</dbReference>
<sequence length="118" mass="13296">MKIEIEVIGKGKAEGVLDDRNPITAKQIFNNLPFEGEANIWLEEVYFDAPIKEEYENPSTSTSKGDISYWPPGPAFCIFYGQSQPASAVNNIGEILSNLELFKEVENDDKIIIRKLED</sequence>
<keyword evidence="3" id="KW-1185">Reference proteome</keyword>
<dbReference type="Pfam" id="PF04126">
    <property type="entry name" value="Cyclophil_like"/>
    <property type="match status" value="1"/>
</dbReference>
<feature type="domain" description="Cyclophilin TM1367-like" evidence="1">
    <location>
        <begin position="1"/>
        <end position="114"/>
    </location>
</feature>
<evidence type="ECO:0000259" key="1">
    <source>
        <dbReference type="Pfam" id="PF04126"/>
    </source>
</evidence>
<organism evidence="2 3">
    <name type="scientific">Methanobacterium lacus (strain AL-21)</name>
    <dbReference type="NCBI Taxonomy" id="877455"/>
    <lineage>
        <taxon>Archaea</taxon>
        <taxon>Methanobacteriati</taxon>
        <taxon>Methanobacteriota</taxon>
        <taxon>Methanomada group</taxon>
        <taxon>Methanobacteria</taxon>
        <taxon>Methanobacteriales</taxon>
        <taxon>Methanobacteriaceae</taxon>
        <taxon>Methanobacterium</taxon>
    </lineage>
</organism>
<evidence type="ECO:0000313" key="2">
    <source>
        <dbReference type="EMBL" id="ADZ10148.1"/>
    </source>
</evidence>
<dbReference type="PIRSF" id="PIRSF006456">
    <property type="entry name" value="UCP006456"/>
    <property type="match status" value="1"/>
</dbReference>
<dbReference type="STRING" id="877455.Metbo_1928"/>
<protein>
    <recommendedName>
        <fullName evidence="1">Cyclophilin TM1367-like domain-containing protein</fullName>
    </recommendedName>
</protein>
<dbReference type="OrthoDB" id="31132at2157"/>
<dbReference type="RefSeq" id="WP_013645499.1">
    <property type="nucleotide sequence ID" value="NC_015216.1"/>
</dbReference>
<reference evidence="2 3" key="2">
    <citation type="journal article" date="2014" name="Int. J. Syst. Evol. Microbiol.">
        <title>Methanobacterium paludis sp. nov. and a novel strain of Methanobacterium lacus isolated from northern peatlands.</title>
        <authorList>
            <person name="Cadillo-Quiroz H."/>
            <person name="Brauer S.L."/>
            <person name="Goodson N."/>
            <person name="Yavitt J.B."/>
            <person name="Zinder S.H."/>
        </authorList>
    </citation>
    <scope>NUCLEOTIDE SEQUENCE [LARGE SCALE GENOMIC DNA]</scope>
    <source>
        <strain evidence="2 3">AL-21</strain>
    </source>
</reference>
<accession>F0TB02</accession>
<dbReference type="AlphaFoldDB" id="F0TB02"/>
<gene>
    <name evidence="2" type="ordered locus">Metbo_1928</name>
</gene>
<dbReference type="KEGG" id="mel:Metbo_1928"/>
<dbReference type="Proteomes" id="UP000007490">
    <property type="component" value="Chromosome"/>
</dbReference>
<evidence type="ECO:0000313" key="3">
    <source>
        <dbReference type="Proteomes" id="UP000007490"/>
    </source>
</evidence>
<dbReference type="HOGENOM" id="CLU_144084_1_0_2"/>
<name>F0TB02_METLA</name>
<reference evidence="3" key="1">
    <citation type="submission" date="2011-02" db="EMBL/GenBank/DDBJ databases">
        <title>Complete sequence of Methanobacterium sp. AL-21.</title>
        <authorList>
            <consortium name="US DOE Joint Genome Institute"/>
            <person name="Lucas S."/>
            <person name="Copeland A."/>
            <person name="Lapidus A."/>
            <person name="Cheng J.-F."/>
            <person name="Goodwin L."/>
            <person name="Pitluck S."/>
            <person name="Chertkov O."/>
            <person name="Detter J.C."/>
            <person name="Han C."/>
            <person name="Tapia R."/>
            <person name="Land M."/>
            <person name="Hauser L."/>
            <person name="Kyrpides N."/>
            <person name="Ivanova N."/>
            <person name="Mikhailova N."/>
            <person name="Pagani I."/>
            <person name="Cadillo-Quiroz H."/>
            <person name="Imachi H."/>
            <person name="Zinder S."/>
            <person name="Liu W."/>
            <person name="Woyke T."/>
        </authorList>
    </citation>
    <scope>NUCLEOTIDE SEQUENCE [LARGE SCALE GENOMIC DNA]</scope>
    <source>
        <strain evidence="3">AL-21</strain>
    </source>
</reference>
<proteinExistence type="predicted"/>
<dbReference type="SUPFAM" id="SSF50891">
    <property type="entry name" value="Cyclophilin-like"/>
    <property type="match status" value="1"/>
</dbReference>
<dbReference type="InterPro" id="IPR029000">
    <property type="entry name" value="Cyclophilin-like_dom_sf"/>
</dbReference>
<dbReference type="Gene3D" id="2.40.100.20">
    <property type="match status" value="1"/>
</dbReference>